<gene>
    <name evidence="1" type="ORF">E5329_28820</name>
</gene>
<proteinExistence type="predicted"/>
<name>A0AC61RLN9_9FIRM</name>
<organism evidence="1 2">
    <name type="scientific">Petralouisia muris</name>
    <dbReference type="NCBI Taxonomy" id="3032872"/>
    <lineage>
        <taxon>Bacteria</taxon>
        <taxon>Bacillati</taxon>
        <taxon>Bacillota</taxon>
        <taxon>Clostridia</taxon>
        <taxon>Lachnospirales</taxon>
        <taxon>Lachnospiraceae</taxon>
        <taxon>Petralouisia</taxon>
    </lineage>
</organism>
<dbReference type="EMBL" id="SRYA01000178">
    <property type="protein sequence ID" value="TGY85607.1"/>
    <property type="molecule type" value="Genomic_DNA"/>
</dbReference>
<dbReference type="Proteomes" id="UP000304953">
    <property type="component" value="Unassembled WGS sequence"/>
</dbReference>
<accession>A0AC61RLN9</accession>
<protein>
    <submittedName>
        <fullName evidence="1">IS66 family transposase</fullName>
    </submittedName>
</protein>
<evidence type="ECO:0000313" key="2">
    <source>
        <dbReference type="Proteomes" id="UP000304953"/>
    </source>
</evidence>
<keyword evidence="2" id="KW-1185">Reference proteome</keyword>
<reference evidence="1" key="1">
    <citation type="submission" date="2019-04" db="EMBL/GenBank/DDBJ databases">
        <title>Microbes associate with the intestines of laboratory mice.</title>
        <authorList>
            <person name="Navarre W."/>
            <person name="Wong E."/>
            <person name="Huang K."/>
            <person name="Tropini C."/>
            <person name="Ng K."/>
            <person name="Yu B."/>
        </authorList>
    </citation>
    <scope>NUCLEOTIDE SEQUENCE</scope>
    <source>
        <strain evidence="1">NM01_1-7b</strain>
    </source>
</reference>
<sequence length="537" mass="62346">MEKMIYTADELNNTDRDELIGIILSLQENIAQMTQNQELILEQMAILRGQRFGRRSEKMNVIDGQMSLFFNEPEATAGEPGTQAEEPEFEEVVIHRKKKRKGKREDDLKGMPVTVIKHEMSEEELKEAFPDGRYKRLPDEVYKRLEFHPASFEVKEHHVAVYAGMDDETIVKAQRPKDLLRGSIVTPSLEAAIINGKYVNSLPLYRMEQEFKRNDVNLNRQNMANWTIECADRYLAVLYDYLHKLLYQYHVLQADETTVEVSKDGRTAGSKSYMWIYRTGKSYEEAIVLYECQKDRKEDHPEEFLKGFQGVCVTDGYQAYHSLEEKTPGLTIAGCWAHARRKYADALKAIKDEKERKGTLAYDALKQIGAIYKLDNDLAELTPAQRQHRRQLKLKPLVDAYFVWVKKHQNEVLPKSQTGKAFSYSVNQERYLRVFLEDGEVPLDNNATESTLRGFCIGRHNWKLIDTIRGARSSAIIYSITETAKANDLKVYEYVEYLLTEIPKHEDDTNRDFLDDLLPWSPNLPEQCRKSNKYEVK</sequence>
<comment type="caution">
    <text evidence="1">The sequence shown here is derived from an EMBL/GenBank/DDBJ whole genome shotgun (WGS) entry which is preliminary data.</text>
</comment>
<evidence type="ECO:0000313" key="1">
    <source>
        <dbReference type="EMBL" id="TGY85607.1"/>
    </source>
</evidence>